<proteinExistence type="predicted"/>
<name>A0A0A9GII3_ARUDO</name>
<reference evidence="1" key="1">
    <citation type="submission" date="2014-09" db="EMBL/GenBank/DDBJ databases">
        <authorList>
            <person name="Magalhaes I.L.F."/>
            <person name="Oliveira U."/>
            <person name="Santos F.R."/>
            <person name="Vidigal T.H.D.A."/>
            <person name="Brescovit A.D."/>
            <person name="Santos A.J."/>
        </authorList>
    </citation>
    <scope>NUCLEOTIDE SEQUENCE</scope>
    <source>
        <tissue evidence="1">Shoot tissue taken approximately 20 cm above the soil surface</tissue>
    </source>
</reference>
<evidence type="ECO:0000313" key="1">
    <source>
        <dbReference type="EMBL" id="JAE24287.1"/>
    </source>
</evidence>
<sequence length="79" mass="8743">MVRLVSALLLGPLGPCNFSLKTTLLTIKYLYNARTKVIIVTGWDTVLQSNNPAIKSTESFAEASFRCCNICQRFFLAVA</sequence>
<protein>
    <submittedName>
        <fullName evidence="1">Uncharacterized protein</fullName>
    </submittedName>
</protein>
<dbReference type="AlphaFoldDB" id="A0A0A9GII3"/>
<dbReference type="EMBL" id="GBRH01173609">
    <property type="protein sequence ID" value="JAE24287.1"/>
    <property type="molecule type" value="Transcribed_RNA"/>
</dbReference>
<reference evidence="1" key="2">
    <citation type="journal article" date="2015" name="Data Brief">
        <title>Shoot transcriptome of the giant reed, Arundo donax.</title>
        <authorList>
            <person name="Barrero R.A."/>
            <person name="Guerrero F.D."/>
            <person name="Moolhuijzen P."/>
            <person name="Goolsby J.A."/>
            <person name="Tidwell J."/>
            <person name="Bellgard S.E."/>
            <person name="Bellgard M.I."/>
        </authorList>
    </citation>
    <scope>NUCLEOTIDE SEQUENCE</scope>
    <source>
        <tissue evidence="1">Shoot tissue taken approximately 20 cm above the soil surface</tissue>
    </source>
</reference>
<accession>A0A0A9GII3</accession>
<organism evidence="1">
    <name type="scientific">Arundo donax</name>
    <name type="common">Giant reed</name>
    <name type="synonym">Donax arundinaceus</name>
    <dbReference type="NCBI Taxonomy" id="35708"/>
    <lineage>
        <taxon>Eukaryota</taxon>
        <taxon>Viridiplantae</taxon>
        <taxon>Streptophyta</taxon>
        <taxon>Embryophyta</taxon>
        <taxon>Tracheophyta</taxon>
        <taxon>Spermatophyta</taxon>
        <taxon>Magnoliopsida</taxon>
        <taxon>Liliopsida</taxon>
        <taxon>Poales</taxon>
        <taxon>Poaceae</taxon>
        <taxon>PACMAD clade</taxon>
        <taxon>Arundinoideae</taxon>
        <taxon>Arundineae</taxon>
        <taxon>Arundo</taxon>
    </lineage>
</organism>